<dbReference type="GO" id="GO:0016757">
    <property type="term" value="F:glycosyltransferase activity"/>
    <property type="evidence" value="ECO:0007669"/>
    <property type="project" value="UniProtKB-KW"/>
</dbReference>
<dbReference type="AlphaFoldDB" id="A0A239Q0B9"/>
<dbReference type="OrthoDB" id="9790710at2"/>
<gene>
    <name evidence="5" type="ORF">SAMN05444959_11474</name>
</gene>
<keyword evidence="6" id="KW-1185">Reference proteome</keyword>
<organism evidence="5 6">
    <name type="scientific">Paracoccus seriniphilus</name>
    <dbReference type="NCBI Taxonomy" id="184748"/>
    <lineage>
        <taxon>Bacteria</taxon>
        <taxon>Pseudomonadati</taxon>
        <taxon>Pseudomonadota</taxon>
        <taxon>Alphaproteobacteria</taxon>
        <taxon>Rhodobacterales</taxon>
        <taxon>Paracoccaceae</taxon>
        <taxon>Paracoccus</taxon>
    </lineage>
</organism>
<protein>
    <submittedName>
        <fullName evidence="5">Glycosyltransferase involved in cell wall bisynthesis</fullName>
    </submittedName>
</protein>
<dbReference type="Pfam" id="PF08241">
    <property type="entry name" value="Methyltransf_11"/>
    <property type="match status" value="1"/>
</dbReference>
<keyword evidence="1" id="KW-0328">Glycosyltransferase</keyword>
<dbReference type="CDD" id="cd02440">
    <property type="entry name" value="AdoMet_MTases"/>
    <property type="match status" value="1"/>
</dbReference>
<dbReference type="GO" id="GO:0008757">
    <property type="term" value="F:S-adenosylmethionine-dependent methyltransferase activity"/>
    <property type="evidence" value="ECO:0007669"/>
    <property type="project" value="InterPro"/>
</dbReference>
<dbReference type="Gene3D" id="3.40.50.2000">
    <property type="entry name" value="Glycogen Phosphorylase B"/>
    <property type="match status" value="2"/>
</dbReference>
<dbReference type="InterPro" id="IPR001296">
    <property type="entry name" value="Glyco_trans_1"/>
</dbReference>
<dbReference type="SUPFAM" id="SSF53756">
    <property type="entry name" value="UDP-Glycosyltransferase/glycogen phosphorylase"/>
    <property type="match status" value="1"/>
</dbReference>
<dbReference type="Gene3D" id="3.40.50.150">
    <property type="entry name" value="Vaccinia Virus protein VP39"/>
    <property type="match status" value="1"/>
</dbReference>
<dbReference type="PANTHER" id="PTHR12526">
    <property type="entry name" value="GLYCOSYLTRANSFERASE"/>
    <property type="match status" value="1"/>
</dbReference>
<dbReference type="InterPro" id="IPR029063">
    <property type="entry name" value="SAM-dependent_MTases_sf"/>
</dbReference>
<dbReference type="EMBL" id="FZQB01000014">
    <property type="protein sequence ID" value="SNT76021.1"/>
    <property type="molecule type" value="Genomic_DNA"/>
</dbReference>
<evidence type="ECO:0000259" key="3">
    <source>
        <dbReference type="Pfam" id="PF00534"/>
    </source>
</evidence>
<reference evidence="5 6" key="1">
    <citation type="submission" date="2017-07" db="EMBL/GenBank/DDBJ databases">
        <authorList>
            <person name="Sun Z.S."/>
            <person name="Albrecht U."/>
            <person name="Echele G."/>
            <person name="Lee C.C."/>
        </authorList>
    </citation>
    <scope>NUCLEOTIDE SEQUENCE [LARGE SCALE GENOMIC DNA]</scope>
    <source>
        <strain evidence="5 6">DSM 14827</strain>
    </source>
</reference>
<evidence type="ECO:0000313" key="5">
    <source>
        <dbReference type="EMBL" id="SNT76021.1"/>
    </source>
</evidence>
<dbReference type="InterPro" id="IPR013216">
    <property type="entry name" value="Methyltransf_11"/>
</dbReference>
<dbReference type="Proteomes" id="UP000198307">
    <property type="component" value="Unassembled WGS sequence"/>
</dbReference>
<evidence type="ECO:0000256" key="2">
    <source>
        <dbReference type="ARBA" id="ARBA00022679"/>
    </source>
</evidence>
<dbReference type="RefSeq" id="WP_089345363.1">
    <property type="nucleotide sequence ID" value="NZ_CP067129.1"/>
</dbReference>
<dbReference type="Pfam" id="PF00534">
    <property type="entry name" value="Glycos_transf_1"/>
    <property type="match status" value="1"/>
</dbReference>
<name>A0A239Q0B9_9RHOB</name>
<keyword evidence="2 5" id="KW-0808">Transferase</keyword>
<proteinExistence type="predicted"/>
<evidence type="ECO:0000259" key="4">
    <source>
        <dbReference type="Pfam" id="PF08241"/>
    </source>
</evidence>
<evidence type="ECO:0000313" key="6">
    <source>
        <dbReference type="Proteomes" id="UP000198307"/>
    </source>
</evidence>
<feature type="domain" description="Methyltransferase type 11" evidence="4">
    <location>
        <begin position="38"/>
        <end position="131"/>
    </location>
</feature>
<accession>A0A239Q0B9</accession>
<dbReference type="PANTHER" id="PTHR12526:SF510">
    <property type="entry name" value="D-INOSITOL 3-PHOSPHATE GLYCOSYLTRANSFERASE"/>
    <property type="match status" value="1"/>
</dbReference>
<dbReference type="SUPFAM" id="SSF53335">
    <property type="entry name" value="S-adenosyl-L-methionine-dependent methyltransferases"/>
    <property type="match status" value="1"/>
</dbReference>
<feature type="domain" description="Glycosyl transferase family 1" evidence="3">
    <location>
        <begin position="429"/>
        <end position="587"/>
    </location>
</feature>
<sequence length="649" mass="71200">MNTEELSVPMHPVTISIPGQVDLVQEVIATFPACGRILDLGTGSGIAARHFDQAGWDVTATGYNMEAYLQDEPLPESIRVLPDVDICDAHQFRDGEFDAIWCAHVLEHVSNTGLALAEIRRILKPDGWLFIAVPPYKDQVVGGHVNTGWNVGMLMYVLADAGFGLAEGRFIHHGYNIFGMVRRGPGPLPAGSLRRANGDIEILSDAGRFPKGFPAAQGFEGRRRAVNWLWNQVPRQIPVARKELANPPPVASMKIGLFLPWITIGQGNAENVGQMMANAMAARGHEVTVFTFDDKQAPSRWPLDDRITLVHLPEADDESADDRIAIEIASHDLDLLVGLQMNRFVLRYLRCAHRLGLPLVLSEHGDPRCRDGIARPLTGDRAVAMGGATLIHLSHPESIRILPPALQRKARLIVPALHEPDPLAAAADWEGEDRILLAVARLVPVQNQLRLVEAFAGLAQDFPQWRLQIVGTGPVKSHLVARIWELDLAERIDLVDENEDIAALYAGADLFVSPSVSEGFGMELCEAMAHGLPVVGIRASAGARARIVDGKTGGLCKDDDPNTIAAALRSLMSDDKTRHRMGAAARQHFLSDLRNDVIYAAWEELFSEAKDIYRPLRSPDPETMMAIRLWKLAEGLTTEPHAIAKHKVP</sequence>
<evidence type="ECO:0000256" key="1">
    <source>
        <dbReference type="ARBA" id="ARBA00022676"/>
    </source>
</evidence>